<dbReference type="PANTHER" id="PTHR11911">
    <property type="entry name" value="INOSINE-5-MONOPHOSPHATE DEHYDROGENASE RELATED"/>
    <property type="match status" value="1"/>
</dbReference>
<evidence type="ECO:0000259" key="6">
    <source>
        <dbReference type="PROSITE" id="PS51371"/>
    </source>
</evidence>
<dbReference type="AlphaFoldDB" id="A0A813H664"/>
<evidence type="ECO:0000313" key="8">
    <source>
        <dbReference type="Proteomes" id="UP000654075"/>
    </source>
</evidence>
<evidence type="ECO:0000256" key="2">
    <source>
        <dbReference type="ARBA" id="ARBA00022723"/>
    </source>
</evidence>
<keyword evidence="3" id="KW-0560">Oxidoreductase</keyword>
<evidence type="ECO:0000256" key="4">
    <source>
        <dbReference type="ARBA" id="ARBA00023122"/>
    </source>
</evidence>
<dbReference type="InterPro" id="IPR001093">
    <property type="entry name" value="IMP_DH_GMPRt"/>
</dbReference>
<dbReference type="GO" id="GO:0005737">
    <property type="term" value="C:cytoplasm"/>
    <property type="evidence" value="ECO:0007669"/>
    <property type="project" value="TreeGrafter"/>
</dbReference>
<dbReference type="SMART" id="SM01240">
    <property type="entry name" value="IMPDH"/>
    <property type="match status" value="1"/>
</dbReference>
<evidence type="ECO:0000256" key="1">
    <source>
        <dbReference type="ARBA" id="ARBA00005502"/>
    </source>
</evidence>
<dbReference type="OrthoDB" id="418595at2759"/>
<evidence type="ECO:0000313" key="7">
    <source>
        <dbReference type="EMBL" id="CAE8633093.1"/>
    </source>
</evidence>
<dbReference type="Gene3D" id="3.20.20.70">
    <property type="entry name" value="Aldolase class I"/>
    <property type="match status" value="1"/>
</dbReference>
<dbReference type="Proteomes" id="UP000654075">
    <property type="component" value="Unassembled WGS sequence"/>
</dbReference>
<dbReference type="CDD" id="cd00381">
    <property type="entry name" value="IMPDH"/>
    <property type="match status" value="1"/>
</dbReference>
<comment type="caution">
    <text evidence="7">The sequence shown here is derived from an EMBL/GenBank/DDBJ whole genome shotgun (WGS) entry which is preliminary data.</text>
</comment>
<dbReference type="InterPro" id="IPR013785">
    <property type="entry name" value="Aldolase_TIM"/>
</dbReference>
<dbReference type="InterPro" id="IPR000644">
    <property type="entry name" value="CBS_dom"/>
</dbReference>
<reference evidence="7" key="1">
    <citation type="submission" date="2021-02" db="EMBL/GenBank/DDBJ databases">
        <authorList>
            <person name="Dougan E. K."/>
            <person name="Rhodes N."/>
            <person name="Thang M."/>
            <person name="Chan C."/>
        </authorList>
    </citation>
    <scope>NUCLEOTIDE SEQUENCE</scope>
</reference>
<dbReference type="FunFam" id="3.20.20.70:FF:000424">
    <property type="entry name" value="Inosine-5'-monophosphate dehydrogenase 2"/>
    <property type="match status" value="1"/>
</dbReference>
<dbReference type="GO" id="GO:0006183">
    <property type="term" value="P:GTP biosynthetic process"/>
    <property type="evidence" value="ECO:0007669"/>
    <property type="project" value="TreeGrafter"/>
</dbReference>
<dbReference type="Pfam" id="PF00478">
    <property type="entry name" value="IMPDH"/>
    <property type="match status" value="1"/>
</dbReference>
<dbReference type="PROSITE" id="PS51371">
    <property type="entry name" value="CBS"/>
    <property type="match status" value="1"/>
</dbReference>
<dbReference type="SUPFAM" id="SSF51412">
    <property type="entry name" value="Inosine monophosphate dehydrogenase (IMPDH)"/>
    <property type="match status" value="1"/>
</dbReference>
<dbReference type="InterPro" id="IPR005990">
    <property type="entry name" value="IMP_DH"/>
</dbReference>
<accession>A0A813H664</accession>
<protein>
    <recommendedName>
        <fullName evidence="6">CBS domain-containing protein</fullName>
    </recommendedName>
</protein>
<organism evidence="7 8">
    <name type="scientific">Polarella glacialis</name>
    <name type="common">Dinoflagellate</name>
    <dbReference type="NCBI Taxonomy" id="89957"/>
    <lineage>
        <taxon>Eukaryota</taxon>
        <taxon>Sar</taxon>
        <taxon>Alveolata</taxon>
        <taxon>Dinophyceae</taxon>
        <taxon>Suessiales</taxon>
        <taxon>Suessiaceae</taxon>
        <taxon>Polarella</taxon>
    </lineage>
</organism>
<sequence>MGNRFLGIVTSRDIDFVENRKTKLSDVMTPKAKVLFGTEPISLGESQQKLIASKKGKLPILNEGGELVAVVSRGDLKKSKNFPLASKDANRQLLVAAAVVPKPSEMERVRLLVEAGVDVIVLDAQSGGTSAQVDFLKKVKHAYPGLDVICGNVVTPRQAKVLIDAGADALRVGMGCSSLNSAHEVGVIGRPQGSAVYHVARYAASFGVPVIADGGINGSSAASMALTLGASTVMCGSLMAGTTESPGDAFFHDCMRLKLYRGSGSLEVMPSQIEKAKYSQGGENAEIKRVPGGTACAVVDRGPVKALLASLLEGVKRDFRRLGVSNVRELHEDLYGSKTRFHVRSAGAYGAAHHGSLA</sequence>
<keyword evidence="2" id="KW-0479">Metal-binding</keyword>
<evidence type="ECO:0000256" key="5">
    <source>
        <dbReference type="PROSITE-ProRule" id="PRU00703"/>
    </source>
</evidence>
<dbReference type="PANTHER" id="PTHR11911:SF111">
    <property type="entry name" value="INOSINE-5'-MONOPHOSPHATE DEHYDROGENASE"/>
    <property type="match status" value="1"/>
</dbReference>
<evidence type="ECO:0000256" key="3">
    <source>
        <dbReference type="ARBA" id="ARBA00023002"/>
    </source>
</evidence>
<keyword evidence="8" id="KW-1185">Reference proteome</keyword>
<keyword evidence="4 5" id="KW-0129">CBS domain</keyword>
<dbReference type="EMBL" id="CAJNNV010030627">
    <property type="protein sequence ID" value="CAE8633093.1"/>
    <property type="molecule type" value="Genomic_DNA"/>
</dbReference>
<feature type="domain" description="CBS" evidence="6">
    <location>
        <begin position="28"/>
        <end position="86"/>
    </location>
</feature>
<dbReference type="CDD" id="cd04601">
    <property type="entry name" value="CBS_pair_IMPDH"/>
    <property type="match status" value="1"/>
</dbReference>
<comment type="similarity">
    <text evidence="1">Belongs to the IMPDH/GMPR family.</text>
</comment>
<dbReference type="GO" id="GO:0003938">
    <property type="term" value="F:IMP dehydrogenase activity"/>
    <property type="evidence" value="ECO:0007669"/>
    <property type="project" value="InterPro"/>
</dbReference>
<proteinExistence type="inferred from homology"/>
<gene>
    <name evidence="7" type="ORF">PGLA1383_LOCUS49007</name>
</gene>
<dbReference type="GO" id="GO:0046872">
    <property type="term" value="F:metal ion binding"/>
    <property type="evidence" value="ECO:0007669"/>
    <property type="project" value="UniProtKB-KW"/>
</dbReference>
<name>A0A813H664_POLGL</name>